<dbReference type="GO" id="GO:0008556">
    <property type="term" value="F:P-type potassium transmembrane transporter activity"/>
    <property type="evidence" value="ECO:0007669"/>
    <property type="project" value="InterPro"/>
</dbReference>
<dbReference type="Pfam" id="PF09604">
    <property type="entry name" value="Potass_KdpF"/>
    <property type="match status" value="1"/>
</dbReference>
<dbReference type="GO" id="GO:0005886">
    <property type="term" value="C:plasma membrane"/>
    <property type="evidence" value="ECO:0007669"/>
    <property type="project" value="InterPro"/>
</dbReference>
<evidence type="ECO:0000313" key="3">
    <source>
        <dbReference type="Proteomes" id="UP000199341"/>
    </source>
</evidence>
<dbReference type="AlphaFoldDB" id="A0A1H0KBA9"/>
<dbReference type="InterPro" id="IPR011726">
    <property type="entry name" value="KdpF"/>
</dbReference>
<organism evidence="2 3">
    <name type="scientific">Actinacidiphila guanduensis</name>
    <dbReference type="NCBI Taxonomy" id="310781"/>
    <lineage>
        <taxon>Bacteria</taxon>
        <taxon>Bacillati</taxon>
        <taxon>Actinomycetota</taxon>
        <taxon>Actinomycetes</taxon>
        <taxon>Kitasatosporales</taxon>
        <taxon>Streptomycetaceae</taxon>
        <taxon>Actinacidiphila</taxon>
    </lineage>
</organism>
<accession>A0A1H0KBA9</accession>
<dbReference type="RefSeq" id="WP_093786422.1">
    <property type="nucleotide sequence ID" value="NZ_FNIE01000010.1"/>
</dbReference>
<keyword evidence="3" id="KW-1185">Reference proteome</keyword>
<proteinExistence type="predicted"/>
<keyword evidence="1" id="KW-0812">Transmembrane</keyword>
<gene>
    <name evidence="2" type="ORF">SAMN05216259_110188</name>
</gene>
<feature type="transmembrane region" description="Helical" evidence="1">
    <location>
        <begin position="6"/>
        <end position="24"/>
    </location>
</feature>
<dbReference type="STRING" id="310781.SAMN05216259_110188"/>
<reference evidence="2 3" key="1">
    <citation type="submission" date="2016-10" db="EMBL/GenBank/DDBJ databases">
        <authorList>
            <person name="de Groot N.N."/>
        </authorList>
    </citation>
    <scope>NUCLEOTIDE SEQUENCE [LARGE SCALE GENOMIC DNA]</scope>
    <source>
        <strain evidence="2 3">CGMCC 4.2022</strain>
    </source>
</reference>
<sequence>MSAENIVGLVVAAALVGYLVLALIHPEKF</sequence>
<evidence type="ECO:0000256" key="1">
    <source>
        <dbReference type="SAM" id="Phobius"/>
    </source>
</evidence>
<evidence type="ECO:0000313" key="2">
    <source>
        <dbReference type="EMBL" id="SDO53235.1"/>
    </source>
</evidence>
<dbReference type="NCBIfam" id="TIGR02115">
    <property type="entry name" value="potass_kdpF"/>
    <property type="match status" value="1"/>
</dbReference>
<name>A0A1H0KBA9_9ACTN</name>
<keyword evidence="1" id="KW-1133">Transmembrane helix</keyword>
<protein>
    <submittedName>
        <fullName evidence="2">K+-transporting ATPase, KdpF subunit</fullName>
    </submittedName>
</protein>
<keyword evidence="1" id="KW-0472">Membrane</keyword>
<dbReference type="EMBL" id="FNIE01000010">
    <property type="protein sequence ID" value="SDO53235.1"/>
    <property type="molecule type" value="Genomic_DNA"/>
</dbReference>
<dbReference type="Proteomes" id="UP000199341">
    <property type="component" value="Unassembled WGS sequence"/>
</dbReference>